<comment type="caution">
    <text evidence="8">The sequence shown here is derived from an EMBL/GenBank/DDBJ whole genome shotgun (WGS) entry which is preliminary data.</text>
</comment>
<evidence type="ECO:0000256" key="4">
    <source>
        <dbReference type="ARBA" id="ARBA00023110"/>
    </source>
</evidence>
<dbReference type="RefSeq" id="WP_010999866.1">
    <property type="nucleotide sequence ID" value="NZ_JACJQC010000051.1"/>
</dbReference>
<proteinExistence type="predicted"/>
<comment type="catalytic activity">
    <reaction evidence="1">
        <text>[protein]-peptidylproline (omega=180) = [protein]-peptidylproline (omega=0)</text>
        <dbReference type="Rhea" id="RHEA:16237"/>
        <dbReference type="Rhea" id="RHEA-COMP:10747"/>
        <dbReference type="Rhea" id="RHEA-COMP:10748"/>
        <dbReference type="ChEBI" id="CHEBI:83833"/>
        <dbReference type="ChEBI" id="CHEBI:83834"/>
        <dbReference type="EC" id="5.2.1.8"/>
    </reaction>
</comment>
<keyword evidence="5 6" id="KW-0413">Isomerase</keyword>
<dbReference type="InterPro" id="IPR050245">
    <property type="entry name" value="PrsA_foldase"/>
</dbReference>
<keyword evidence="3" id="KW-0732">Signal</keyword>
<evidence type="ECO:0000256" key="6">
    <source>
        <dbReference type="PROSITE-ProRule" id="PRU00278"/>
    </source>
</evidence>
<dbReference type="InterPro" id="IPR000297">
    <property type="entry name" value="PPIase_PpiC"/>
</dbReference>
<dbReference type="EC" id="5.2.1.8" evidence="2"/>
<evidence type="ECO:0000256" key="5">
    <source>
        <dbReference type="ARBA" id="ARBA00023235"/>
    </source>
</evidence>
<dbReference type="PROSITE" id="PS50198">
    <property type="entry name" value="PPIC_PPIASE_2"/>
    <property type="match status" value="1"/>
</dbReference>
<protein>
    <recommendedName>
        <fullName evidence="2">peptidylprolyl isomerase</fullName>
        <ecNumber evidence="2">5.2.1.8</ecNumber>
    </recommendedName>
</protein>
<sequence length="263" mass="30435">MSKVLQISSAIPELDYANIPKEIIPFLASYNLIPQLLSQRIIESAIAPITCTQAEISHALDQFYQHWDLTTAEKIKDWCLRYGLNAEKLKLLATRKLRVEKFKQINWRHQLESYFLKRKKYLDRVIYSLIQTENKSVVNELFFRIAEGEDSFAELARKYSQGAEADRGGIIGPVELGSITPNFAQLLYTSQVGVVQPPVAFGNTWVIVRVEKLIPAQLDDFMRQRLLQENFEDWFQQQLNQLSPEEKIWMGINPKSDQVQEMA</sequence>
<organism evidence="8 9">
    <name type="scientific">Anabaena cylindrica FACHB-318</name>
    <dbReference type="NCBI Taxonomy" id="2692880"/>
    <lineage>
        <taxon>Bacteria</taxon>
        <taxon>Bacillati</taxon>
        <taxon>Cyanobacteriota</taxon>
        <taxon>Cyanophyceae</taxon>
        <taxon>Nostocales</taxon>
        <taxon>Nostocaceae</taxon>
        <taxon>Anabaena</taxon>
    </lineage>
</organism>
<reference evidence="8 9" key="1">
    <citation type="journal article" date="2020" name="ISME J.">
        <title>Comparative genomics reveals insights into cyanobacterial evolution and habitat adaptation.</title>
        <authorList>
            <person name="Chen M.Y."/>
            <person name="Teng W.K."/>
            <person name="Zhao L."/>
            <person name="Hu C.X."/>
            <person name="Zhou Y.K."/>
            <person name="Han B.P."/>
            <person name="Song L.R."/>
            <person name="Shu W.S."/>
        </authorList>
    </citation>
    <scope>NUCLEOTIDE SEQUENCE [LARGE SCALE GENOMIC DNA]</scope>
    <source>
        <strain evidence="8 9">FACHB-318</strain>
    </source>
</reference>
<evidence type="ECO:0000259" key="7">
    <source>
        <dbReference type="PROSITE" id="PS50198"/>
    </source>
</evidence>
<dbReference type="PANTHER" id="PTHR47245:SF1">
    <property type="entry name" value="FOLDASE PROTEIN PRSA"/>
    <property type="match status" value="1"/>
</dbReference>
<keyword evidence="9" id="KW-1185">Reference proteome</keyword>
<dbReference type="Pfam" id="PF00639">
    <property type="entry name" value="Rotamase"/>
    <property type="match status" value="1"/>
</dbReference>
<evidence type="ECO:0000256" key="3">
    <source>
        <dbReference type="ARBA" id="ARBA00022729"/>
    </source>
</evidence>
<evidence type="ECO:0000256" key="1">
    <source>
        <dbReference type="ARBA" id="ARBA00000971"/>
    </source>
</evidence>
<dbReference type="SUPFAM" id="SSF54534">
    <property type="entry name" value="FKBP-like"/>
    <property type="match status" value="1"/>
</dbReference>
<dbReference type="GO" id="GO:0016853">
    <property type="term" value="F:isomerase activity"/>
    <property type="evidence" value="ECO:0007669"/>
    <property type="project" value="UniProtKB-KW"/>
</dbReference>
<dbReference type="PANTHER" id="PTHR47245">
    <property type="entry name" value="PEPTIDYLPROLYL ISOMERASE"/>
    <property type="match status" value="1"/>
</dbReference>
<dbReference type="Proteomes" id="UP000638897">
    <property type="component" value="Unassembled WGS sequence"/>
</dbReference>
<dbReference type="InterPro" id="IPR046357">
    <property type="entry name" value="PPIase_dom_sf"/>
</dbReference>
<evidence type="ECO:0000313" key="9">
    <source>
        <dbReference type="Proteomes" id="UP000638897"/>
    </source>
</evidence>
<accession>A0ABR7ZRH1</accession>
<evidence type="ECO:0000256" key="2">
    <source>
        <dbReference type="ARBA" id="ARBA00013194"/>
    </source>
</evidence>
<feature type="domain" description="PpiC" evidence="7">
    <location>
        <begin position="124"/>
        <end position="212"/>
    </location>
</feature>
<dbReference type="EMBL" id="JACJQC010000051">
    <property type="protein sequence ID" value="MBD2175117.1"/>
    <property type="molecule type" value="Genomic_DNA"/>
</dbReference>
<evidence type="ECO:0000313" key="8">
    <source>
        <dbReference type="EMBL" id="MBD2175117.1"/>
    </source>
</evidence>
<dbReference type="Gene3D" id="3.10.50.40">
    <property type="match status" value="1"/>
</dbReference>
<keyword evidence="4 6" id="KW-0697">Rotamase</keyword>
<name>A0ABR7ZRH1_ANACY</name>
<gene>
    <name evidence="8" type="ORF">H6F81_28610</name>
</gene>